<dbReference type="Pfam" id="PF01345">
    <property type="entry name" value="DUF11"/>
    <property type="match status" value="1"/>
</dbReference>
<dbReference type="InterPro" id="IPR012334">
    <property type="entry name" value="Pectin_lyas_fold"/>
</dbReference>
<dbReference type="PROSITE" id="PS51272">
    <property type="entry name" value="SLH"/>
    <property type="match status" value="3"/>
</dbReference>
<dbReference type="InterPro" id="IPR001434">
    <property type="entry name" value="OmcB-like_DUF11"/>
</dbReference>
<dbReference type="PANTHER" id="PTHR43308:SF5">
    <property type="entry name" value="S-LAYER PROTEIN _ PEPTIDOGLYCAN ENDO-BETA-N-ACETYLGLUCOSAMINIDASE"/>
    <property type="match status" value="1"/>
</dbReference>
<dbReference type="Gene3D" id="2.160.20.10">
    <property type="entry name" value="Single-stranded right-handed beta-helix, Pectin lyase-like"/>
    <property type="match status" value="1"/>
</dbReference>
<dbReference type="Proteomes" id="UP000317036">
    <property type="component" value="Unassembled WGS sequence"/>
</dbReference>
<feature type="domain" description="SLH" evidence="1">
    <location>
        <begin position="1659"/>
        <end position="1719"/>
    </location>
</feature>
<dbReference type="SMART" id="SM00710">
    <property type="entry name" value="PbH1"/>
    <property type="match status" value="15"/>
</dbReference>
<protein>
    <recommendedName>
        <fullName evidence="1">SLH domain-containing protein</fullName>
    </recommendedName>
</protein>
<dbReference type="InterPro" id="IPR001119">
    <property type="entry name" value="SLH_dom"/>
</dbReference>
<dbReference type="PANTHER" id="PTHR43308">
    <property type="entry name" value="OUTER MEMBRANE PROTEIN ALPHA-RELATED"/>
    <property type="match status" value="1"/>
</dbReference>
<dbReference type="OrthoDB" id="9807519at2"/>
<dbReference type="EMBL" id="VNJI01000014">
    <property type="protein sequence ID" value="TVY09400.1"/>
    <property type="molecule type" value="Genomic_DNA"/>
</dbReference>
<dbReference type="SUPFAM" id="SSF51126">
    <property type="entry name" value="Pectin lyase-like"/>
    <property type="match status" value="1"/>
</dbReference>
<keyword evidence="3" id="KW-1185">Reference proteome</keyword>
<feature type="domain" description="SLH" evidence="1">
    <location>
        <begin position="1784"/>
        <end position="1843"/>
    </location>
</feature>
<organism evidence="2 3">
    <name type="scientific">Paenibacillus cremeus</name>
    <dbReference type="NCBI Taxonomy" id="2163881"/>
    <lineage>
        <taxon>Bacteria</taxon>
        <taxon>Bacillati</taxon>
        <taxon>Bacillota</taxon>
        <taxon>Bacilli</taxon>
        <taxon>Bacillales</taxon>
        <taxon>Paenibacillaceae</taxon>
        <taxon>Paenibacillus</taxon>
    </lineage>
</organism>
<evidence type="ECO:0000313" key="3">
    <source>
        <dbReference type="Proteomes" id="UP000317036"/>
    </source>
</evidence>
<proteinExistence type="predicted"/>
<dbReference type="InterPro" id="IPR011050">
    <property type="entry name" value="Pectin_lyase_fold/virulence"/>
</dbReference>
<comment type="caution">
    <text evidence="2">The sequence shown here is derived from an EMBL/GenBank/DDBJ whole genome shotgun (WGS) entry which is preliminary data.</text>
</comment>
<dbReference type="InterPro" id="IPR051465">
    <property type="entry name" value="Cell_Envelope_Struct_Comp"/>
</dbReference>
<accession>A0A559KB93</accession>
<sequence>MSGWRDSWGQSFWKYRRWEARFILLGLFIVAGVCFGFVGSVHAAAFSVNTNADTVDSSPGDGICADSSGKCSLRAAVMEANAAASSDDISIPSGTYTLTAGELQITNPVRLLGTNQSNTIIQAASTPDTAASRVFNINSTLGAGFDVTIQGLTIRYGKVSADANGFGGGGIGADVGNKTLTIRDSIIDNNVASGEGYGGGLYVSGTSAGSVVLSNVTVSNNKAGQSGMSSYGARGGGIYLEGDMTLSMTQLNVTNNASYGQGGGMAIVSATASSRSVAISSSSFTGNHAYSSGSTPNKGPEGRAGGLYLGSPAVITGTDFTGNTADGDGGGLVLDYFAGTVGLTNVTVTGNTAARGGGLFVNANKAPSITGTTSFSGNTGGDVAANPESSDLKVTIAPAAAPNGTFAQGKTGAHYSVTVRNNGTLKTSGTVTATVTLPAGLTATNMTGTGWSCTVASLTCTSSDVRNGQSDFPVIDVTVNVAPGTSRTVTSTAQVSGGNELDFSNDTGTHTTTVLSNDATLKGLAASSVTLNEPFAAGTLDYTANVLYAVSSITVTPTVNESHATVKVNTSNVNSGQASGAINLAVGSTNVISVVATAEDGTTTMNYTITVTRAPKSTNANLSDLKVDGVSIGGFAPNTTSYTLNVPNSKTTMAVTGTKADATATVVVAGDGSLAVGTNTITVTVTAEDATVVKTYTVTVVRAPSSNANLSDLKLNGTSVSGFASGTLDYTVNVPNATTSVAVTSTKEDATATVAVNGGSNLAVGENTVTVTVTAQDTTTVKVYTVTVVRAPSSNALLSDLQVDGTSIAGFTPGTVSYSVYVPNATTSVVVTGLKADATANVAVTGGSSLAVGQNTVTVKVTAEDTTTVVNYTVTIVRAPSSNAFLSDLKVDGTSIAGFASNTVSYSVYVPNATTSVVVTGLQADATANVVVTGGSNLAVGNNTVTVTVTAEDSTTTLSYTITVRRQAADPTLNALTVNGTGVAGFAPGTLSYTVSVPNATTAITAVGTAADANAAVSVTGGSNLTVGDNTVTVKVTAEDPSITQTYTLKVHRISANANLSDLKVSGTSVAGFTPGTVSYAVYVPNATTSVVVTGTTADANASLSVTGGSNLVVGSNTVTATVTAEDTTTVKAYTVTVVRAASNNASLSGLKVDGISVTGFAPGTLGYTVYVPNATTSVVVTGTAADVTASLVVNGGSNLVVGSNTATVTVTAQDATVLTYTVNVVRAGSSNVALSGLLLNGTSVPGFAPGVLDYTTSVTNTVYSVSVTASVYDPASRIKINNIDVLSGQSQTILLQDGPNKITVKVLAQDQISVQDYAITITRYSSASLTGLAVGGVNLSPSFNAGTLSYTGTVPYGVSSVTVTGSVYDPNASLLINGVAVRGGVPSSPMNLTVGLNTIQVVVTPAYGAPSQPYTIVLTRQPQPSSSSGGGAGGGSTSVLLTVDGNGKTLQVDVQRTLTPDGRVIDKMVITPDIVKPQSGGAGSEPNAWTLVIPKLPAESTEFNVNVPMNTLQVLADNGLTLRIATDDVQISLAKDAITKALAAHDEVYFRFAPIQTDAAWKETEKRVLTAQLVTKAAAGGEVTVLGRPMTIETNVKNQETKLNFSLKDMKLPSDPKERAKFLSSLRVYVEHSDGEKELVKGAIRYDAQDQPVSIEIVVTKFSTFSIVEIQKKPIDTLTYKRWIDGYPNGTFKPNQSITRAEAAAIFVKALELPQPTTEVEKFSDVSEGHWAEAVIRQVQSAGLLSGYPDGSFKPDAAITRAELAAIIARLKKLSTDDSSGRAFTDTQGHWAEGAIQAVKAAELMSGYEDGSFRPDQPVTRAEAVKVINTLLKRPTPMLDKDSWTDVSKQDWFWLDVQSASSSFSHTRYTDGSSDAVVIP</sequence>
<dbReference type="RefSeq" id="WP_144847335.1">
    <property type="nucleotide sequence ID" value="NZ_VNJI01000014.1"/>
</dbReference>
<evidence type="ECO:0000313" key="2">
    <source>
        <dbReference type="EMBL" id="TVY09400.1"/>
    </source>
</evidence>
<dbReference type="Pfam" id="PF00395">
    <property type="entry name" value="SLH"/>
    <property type="match status" value="3"/>
</dbReference>
<dbReference type="Pfam" id="PF12733">
    <property type="entry name" value="Cadherin-like"/>
    <property type="match status" value="10"/>
</dbReference>
<evidence type="ECO:0000259" key="1">
    <source>
        <dbReference type="PROSITE" id="PS51272"/>
    </source>
</evidence>
<dbReference type="InterPro" id="IPR025883">
    <property type="entry name" value="Cadherin-like_domain"/>
</dbReference>
<gene>
    <name evidence="2" type="ORF">FPZ49_13170</name>
</gene>
<name>A0A559KB93_9BACL</name>
<reference evidence="2 3" key="1">
    <citation type="submission" date="2019-07" db="EMBL/GenBank/DDBJ databases">
        <authorList>
            <person name="Kim J."/>
        </authorList>
    </citation>
    <scope>NUCLEOTIDE SEQUENCE [LARGE SCALE GENOMIC DNA]</scope>
    <source>
        <strain evidence="2 3">JC52</strain>
    </source>
</reference>
<feature type="domain" description="SLH" evidence="1">
    <location>
        <begin position="1720"/>
        <end position="1783"/>
    </location>
</feature>
<dbReference type="InterPro" id="IPR006626">
    <property type="entry name" value="PbH1"/>
</dbReference>